<sequence>MIKLNSRGLAGAALSAALLAGCGDGGSHHGGVTPPPGPVAQTITDVVAYLNQLIAGTADSAEPIDINALTLATGDTSEPGPLQ</sequence>
<accession>A0AAU7LU66</accession>
<dbReference type="EMBL" id="CP157675">
    <property type="protein sequence ID" value="XBP71186.1"/>
    <property type="molecule type" value="Genomic_DNA"/>
</dbReference>
<gene>
    <name evidence="1" type="ORF">ABLV49_05110</name>
</gene>
<dbReference type="PROSITE" id="PS51257">
    <property type="entry name" value="PROKAR_LIPOPROTEIN"/>
    <property type="match status" value="1"/>
</dbReference>
<organism evidence="1">
    <name type="scientific">Polaromonas hydrogenivorans</name>
    <dbReference type="NCBI Taxonomy" id="335476"/>
    <lineage>
        <taxon>Bacteria</taxon>
        <taxon>Pseudomonadati</taxon>
        <taxon>Pseudomonadota</taxon>
        <taxon>Betaproteobacteria</taxon>
        <taxon>Burkholderiales</taxon>
        <taxon>Comamonadaceae</taxon>
        <taxon>Polaromonas</taxon>
    </lineage>
</organism>
<dbReference type="RefSeq" id="WP_349280535.1">
    <property type="nucleotide sequence ID" value="NZ_CBCSCU010000021.1"/>
</dbReference>
<name>A0AAU7LU66_9BURK</name>
<proteinExistence type="predicted"/>
<dbReference type="AlphaFoldDB" id="A0AAU7LU66"/>
<reference evidence="1" key="1">
    <citation type="submission" date="2024-05" db="EMBL/GenBank/DDBJ databases">
        <authorList>
            <person name="Bunk B."/>
            <person name="Swiderski J."/>
            <person name="Sproer C."/>
            <person name="Thiel V."/>
        </authorList>
    </citation>
    <scope>NUCLEOTIDE SEQUENCE</scope>
    <source>
        <strain evidence="1">DSM 17735</strain>
    </source>
</reference>
<evidence type="ECO:0000313" key="1">
    <source>
        <dbReference type="EMBL" id="XBP71186.1"/>
    </source>
</evidence>
<protein>
    <submittedName>
        <fullName evidence="1">Uncharacterized protein</fullName>
    </submittedName>
</protein>